<sequence>MTTLTALPQISSELLHDAVAGRPTAVLLETPEEYVFLMHWRPVQEAVAEYAARSHSIDFTLLDLVDDSTDAIPAQRVLSPMGRHGLHFDRPARCRRGMPGVPDIALRPHAVPWLLSDDGMTAIAFPR</sequence>
<dbReference type="STRING" id="589385.SAMN05421504_105134"/>
<protein>
    <submittedName>
        <fullName evidence="1">Uncharacterized protein</fullName>
    </submittedName>
</protein>
<organism evidence="1 2">
    <name type="scientific">Amycolatopsis xylanica</name>
    <dbReference type="NCBI Taxonomy" id="589385"/>
    <lineage>
        <taxon>Bacteria</taxon>
        <taxon>Bacillati</taxon>
        <taxon>Actinomycetota</taxon>
        <taxon>Actinomycetes</taxon>
        <taxon>Pseudonocardiales</taxon>
        <taxon>Pseudonocardiaceae</taxon>
        <taxon>Amycolatopsis</taxon>
    </lineage>
</organism>
<evidence type="ECO:0000313" key="1">
    <source>
        <dbReference type="EMBL" id="SDY31652.1"/>
    </source>
</evidence>
<keyword evidence="2" id="KW-1185">Reference proteome</keyword>
<gene>
    <name evidence="1" type="ORF">SAMN05421504_105134</name>
</gene>
<proteinExistence type="predicted"/>
<dbReference type="Proteomes" id="UP000199515">
    <property type="component" value="Unassembled WGS sequence"/>
</dbReference>
<dbReference type="AlphaFoldDB" id="A0A1H3IVF0"/>
<name>A0A1H3IVF0_9PSEU</name>
<evidence type="ECO:0000313" key="2">
    <source>
        <dbReference type="Proteomes" id="UP000199515"/>
    </source>
</evidence>
<dbReference type="EMBL" id="FNON01000005">
    <property type="protein sequence ID" value="SDY31652.1"/>
    <property type="molecule type" value="Genomic_DNA"/>
</dbReference>
<dbReference type="RefSeq" id="WP_091292226.1">
    <property type="nucleotide sequence ID" value="NZ_FNON01000005.1"/>
</dbReference>
<reference evidence="1 2" key="1">
    <citation type="submission" date="2016-10" db="EMBL/GenBank/DDBJ databases">
        <authorList>
            <person name="de Groot N.N."/>
        </authorList>
    </citation>
    <scope>NUCLEOTIDE SEQUENCE [LARGE SCALE GENOMIC DNA]</scope>
    <source>
        <strain evidence="1 2">CPCC 202699</strain>
    </source>
</reference>
<accession>A0A1H3IVF0</accession>